<evidence type="ECO:0000313" key="1">
    <source>
        <dbReference type="EMBL" id="GEK54289.1"/>
    </source>
</evidence>
<proteinExistence type="predicted"/>
<dbReference type="Proteomes" id="UP000321419">
    <property type="component" value="Unassembled WGS sequence"/>
</dbReference>
<protein>
    <submittedName>
        <fullName evidence="1">Uncharacterized protein</fullName>
    </submittedName>
</protein>
<evidence type="ECO:0000313" key="2">
    <source>
        <dbReference type="Proteomes" id="UP000321419"/>
    </source>
</evidence>
<organism evidence="1 2">
    <name type="scientific">Pseudoalteromonas espejiana</name>
    <dbReference type="NCBI Taxonomy" id="28107"/>
    <lineage>
        <taxon>Bacteria</taxon>
        <taxon>Pseudomonadati</taxon>
        <taxon>Pseudomonadota</taxon>
        <taxon>Gammaproteobacteria</taxon>
        <taxon>Alteromonadales</taxon>
        <taxon>Pseudoalteromonadaceae</taxon>
        <taxon>Pseudoalteromonas</taxon>
    </lineage>
</organism>
<name>A0A510XTE0_9GAMM</name>
<accession>A0A510XTE0</accession>
<keyword evidence="2" id="KW-1185">Reference proteome</keyword>
<dbReference type="AlphaFoldDB" id="A0A510XTE0"/>
<dbReference type="EMBL" id="BJUM01000009">
    <property type="protein sequence ID" value="GEK54289.1"/>
    <property type="molecule type" value="Genomic_DNA"/>
</dbReference>
<dbReference type="RefSeq" id="WP_089349531.1">
    <property type="nucleotide sequence ID" value="NZ_BJUM01000009.1"/>
</dbReference>
<comment type="caution">
    <text evidence="1">The sequence shown here is derived from an EMBL/GenBank/DDBJ whole genome shotgun (WGS) entry which is preliminary data.</text>
</comment>
<gene>
    <name evidence="1" type="ORF">PES01_11340</name>
</gene>
<dbReference type="OrthoDB" id="9987154at2"/>
<sequence length="62" mass="7283">MGQDCCLYANGERHLYPSIAKAHEAAEQFICFKVDLRLEYLFETTGADFWAYEYNQNKWVPS</sequence>
<reference evidence="1 2" key="1">
    <citation type="submission" date="2019-07" db="EMBL/GenBank/DDBJ databases">
        <title>Whole genome shotgun sequence of Pseudoalteromonas espejiana NBRC 102222.</title>
        <authorList>
            <person name="Hosoyama A."/>
            <person name="Uohara A."/>
            <person name="Ohji S."/>
            <person name="Ichikawa N."/>
        </authorList>
    </citation>
    <scope>NUCLEOTIDE SEQUENCE [LARGE SCALE GENOMIC DNA]</scope>
    <source>
        <strain evidence="1 2">NBRC 102222</strain>
    </source>
</reference>